<dbReference type="InterPro" id="IPR050410">
    <property type="entry name" value="CCR4/nocturin_mRNA_transcr"/>
</dbReference>
<accession>A0A2Z6RMX9</accession>
<dbReference type="Proteomes" id="UP000247702">
    <property type="component" value="Unassembled WGS sequence"/>
</dbReference>
<dbReference type="InterPro" id="IPR036691">
    <property type="entry name" value="Endo/exonu/phosph_ase_sf"/>
</dbReference>
<organism evidence="5 7">
    <name type="scientific">Rhizophagus clarus</name>
    <dbReference type="NCBI Taxonomy" id="94130"/>
    <lineage>
        <taxon>Eukaryota</taxon>
        <taxon>Fungi</taxon>
        <taxon>Fungi incertae sedis</taxon>
        <taxon>Mucoromycota</taxon>
        <taxon>Glomeromycotina</taxon>
        <taxon>Glomeromycetes</taxon>
        <taxon>Glomerales</taxon>
        <taxon>Glomeraceae</taxon>
        <taxon>Rhizophagus</taxon>
    </lineage>
</organism>
<dbReference type="AlphaFoldDB" id="A0A2Z6RMX9"/>
<feature type="domain" description="Endonuclease/exonuclease/phosphatase" evidence="4">
    <location>
        <begin position="94"/>
        <end position="300"/>
    </location>
</feature>
<evidence type="ECO:0000256" key="1">
    <source>
        <dbReference type="ARBA" id="ARBA00010774"/>
    </source>
</evidence>
<evidence type="ECO:0000259" key="4">
    <source>
        <dbReference type="Pfam" id="PF03372"/>
    </source>
</evidence>
<keyword evidence="7" id="KW-1185">Reference proteome</keyword>
<feature type="region of interest" description="Disordered" evidence="3">
    <location>
        <begin position="302"/>
        <end position="329"/>
    </location>
</feature>
<protein>
    <submittedName>
        <fullName evidence="6">CCR4/nocturin family endoribonuclease</fullName>
    </submittedName>
</protein>
<reference evidence="6" key="2">
    <citation type="submission" date="2019-10" db="EMBL/GenBank/DDBJ databases">
        <title>Conservation and host-specific expression of non-tandemly repeated heterogenous ribosome RNA gene in arbuscular mycorrhizal fungi.</title>
        <authorList>
            <person name="Maeda T."/>
            <person name="Kobayashi Y."/>
            <person name="Nakagawa T."/>
            <person name="Ezawa T."/>
            <person name="Yamaguchi K."/>
            <person name="Bino T."/>
            <person name="Nishimoto Y."/>
            <person name="Shigenobu S."/>
            <person name="Kawaguchi M."/>
        </authorList>
    </citation>
    <scope>NUCLEOTIDE SEQUENCE</scope>
    <source>
        <strain evidence="6">HR1</strain>
    </source>
</reference>
<gene>
    <name evidence="6" type="ORF">RCL2_001815600</name>
    <name evidence="5" type="ORF">RclHR1_05200012</name>
</gene>
<dbReference type="Gene3D" id="3.60.10.10">
    <property type="entry name" value="Endonuclease/exonuclease/phosphatase"/>
    <property type="match status" value="1"/>
</dbReference>
<dbReference type="SUPFAM" id="SSF56219">
    <property type="entry name" value="DNase I-like"/>
    <property type="match status" value="1"/>
</dbReference>
<feature type="compositionally biased region" description="Low complexity" evidence="3">
    <location>
        <begin position="351"/>
        <end position="373"/>
    </location>
</feature>
<feature type="region of interest" description="Disordered" evidence="3">
    <location>
        <begin position="343"/>
        <end position="373"/>
    </location>
</feature>
<dbReference type="Proteomes" id="UP000615446">
    <property type="component" value="Unassembled WGS sequence"/>
</dbReference>
<reference evidence="5 7" key="1">
    <citation type="submission" date="2017-11" db="EMBL/GenBank/DDBJ databases">
        <title>The genome of Rhizophagus clarus HR1 reveals common genetic basis of auxotrophy among arbuscular mycorrhizal fungi.</title>
        <authorList>
            <person name="Kobayashi Y."/>
        </authorList>
    </citation>
    <scope>NUCLEOTIDE SEQUENCE [LARGE SCALE GENOMIC DNA]</scope>
    <source>
        <strain evidence="5 7">HR1</strain>
    </source>
</reference>
<evidence type="ECO:0000256" key="2">
    <source>
        <dbReference type="ARBA" id="ARBA00022801"/>
    </source>
</evidence>
<comment type="caution">
    <text evidence="5">The sequence shown here is derived from an EMBL/GenBank/DDBJ whole genome shotgun (WGS) entry which is preliminary data.</text>
</comment>
<evidence type="ECO:0000313" key="7">
    <source>
        <dbReference type="Proteomes" id="UP000247702"/>
    </source>
</evidence>
<dbReference type="PANTHER" id="PTHR12121:SF45">
    <property type="entry name" value="NOCTURNIN"/>
    <property type="match status" value="1"/>
</dbReference>
<dbReference type="GO" id="GO:0006139">
    <property type="term" value="P:nucleobase-containing compound metabolic process"/>
    <property type="evidence" value="ECO:0007669"/>
    <property type="project" value="UniProtKB-ARBA"/>
</dbReference>
<evidence type="ECO:0000313" key="5">
    <source>
        <dbReference type="EMBL" id="GBC03601.1"/>
    </source>
</evidence>
<proteinExistence type="inferred from homology"/>
<dbReference type="InterPro" id="IPR005135">
    <property type="entry name" value="Endo/exonuclease/phosphatase"/>
</dbReference>
<dbReference type="GO" id="GO:0000175">
    <property type="term" value="F:3'-5'-RNA exonuclease activity"/>
    <property type="evidence" value="ECO:0007669"/>
    <property type="project" value="TreeGrafter"/>
</dbReference>
<feature type="region of interest" description="Disordered" evidence="3">
    <location>
        <begin position="1"/>
        <end position="69"/>
    </location>
</feature>
<sequence length="498" mass="57216">MEQTSFKTQSEDNEGNQQQNQGNNKGNSQYASPKKRTRLNKKERKEIKKQQNVKEGKTDQKKPPKAQEIQYEPVLKEMITLPNVIEETNGITIMTYNLLAQSLCKRQLFPNCGDALKWKNRRPRLIKEIFHYLPDIGCFQEMDELNYNDTFKPEFEKSGYDTLFYKGDNKQHGCCIAWKKSKFTKLKESTLDFDKIGAPTMITNCIGIIVALGILNRKEDKGVVIGTTHLYWRPQSMYERTRQCLILYQRLLKVNEEFNFPAFLAGDFNSTPQDPIYQLMVSKSKLNEEQISILENSMRAFGEESSEGDNVPSTPVTNKDSEEVTIEQSKISSQSLSVTEARTLQSHPLRSQQTQIQSSQLEQSQSLSSPPLKPQLESLSTLLSNFGKLPKCLSLYGQNYHLIDSENIEHSEPKITNHGIFFKGTLDYIFFVFNQKEGYVNDIDGEIKNDNQYNNNNNNVKVTKLLKLPREEEFGSTCLPNYKFNSDHICLMVEVGIE</sequence>
<evidence type="ECO:0000256" key="3">
    <source>
        <dbReference type="SAM" id="MobiDB-lite"/>
    </source>
</evidence>
<dbReference type="EMBL" id="BEXD01003894">
    <property type="protein sequence ID" value="GBC03601.1"/>
    <property type="molecule type" value="Genomic_DNA"/>
</dbReference>
<dbReference type="PANTHER" id="PTHR12121">
    <property type="entry name" value="CARBON CATABOLITE REPRESSOR PROTEIN 4"/>
    <property type="match status" value="1"/>
</dbReference>
<feature type="compositionally biased region" description="Low complexity" evidence="3">
    <location>
        <begin position="15"/>
        <end position="29"/>
    </location>
</feature>
<feature type="compositionally biased region" description="Basic residues" evidence="3">
    <location>
        <begin position="33"/>
        <end position="42"/>
    </location>
</feature>
<feature type="compositionally biased region" description="Basic and acidic residues" evidence="3">
    <location>
        <begin position="43"/>
        <end position="62"/>
    </location>
</feature>
<dbReference type="Pfam" id="PF03372">
    <property type="entry name" value="Exo_endo_phos"/>
    <property type="match status" value="1"/>
</dbReference>
<dbReference type="OrthoDB" id="428734at2759"/>
<name>A0A2Z6RMX9_9GLOM</name>
<evidence type="ECO:0000313" key="6">
    <source>
        <dbReference type="EMBL" id="GES91325.1"/>
    </source>
</evidence>
<keyword evidence="2" id="KW-0378">Hydrolase</keyword>
<dbReference type="EMBL" id="BLAL01000199">
    <property type="protein sequence ID" value="GES91325.1"/>
    <property type="molecule type" value="Genomic_DNA"/>
</dbReference>
<comment type="similarity">
    <text evidence="1">Belongs to the CCR4/nocturin family.</text>
</comment>